<evidence type="ECO:0000313" key="6">
    <source>
        <dbReference type="Proteomes" id="UP000481583"/>
    </source>
</evidence>
<organism evidence="5 6">
    <name type="scientific">Streptomyces coryli</name>
    <dbReference type="NCBI Taxonomy" id="1128680"/>
    <lineage>
        <taxon>Bacteria</taxon>
        <taxon>Bacillati</taxon>
        <taxon>Actinomycetota</taxon>
        <taxon>Actinomycetes</taxon>
        <taxon>Kitasatosporales</taxon>
        <taxon>Streptomycetaceae</taxon>
        <taxon>Streptomyces</taxon>
    </lineage>
</organism>
<feature type="chain" id="PRO_5026171723" evidence="3">
    <location>
        <begin position="33"/>
        <end position="344"/>
    </location>
</feature>
<proteinExistence type="predicted"/>
<feature type="active site" description="Nucleophile" evidence="1">
    <location>
        <position position="50"/>
    </location>
</feature>
<feature type="disulfide bond" evidence="2">
    <location>
        <begin position="70"/>
        <end position="95"/>
    </location>
</feature>
<dbReference type="InterPro" id="IPR037460">
    <property type="entry name" value="SEST-like"/>
</dbReference>
<dbReference type="GO" id="GO:0016788">
    <property type="term" value="F:hydrolase activity, acting on ester bonds"/>
    <property type="evidence" value="ECO:0007669"/>
    <property type="project" value="InterPro"/>
</dbReference>
<dbReference type="InterPro" id="IPR013830">
    <property type="entry name" value="SGNH_hydro"/>
</dbReference>
<dbReference type="PANTHER" id="PTHR37981:SF1">
    <property type="entry name" value="SGNH HYDROLASE-TYPE ESTERASE DOMAIN-CONTAINING PROTEIN"/>
    <property type="match status" value="1"/>
</dbReference>
<dbReference type="Proteomes" id="UP000481583">
    <property type="component" value="Unassembled WGS sequence"/>
</dbReference>
<dbReference type="Gene3D" id="3.40.50.1110">
    <property type="entry name" value="SGNH hydrolase"/>
    <property type="match status" value="1"/>
</dbReference>
<feature type="active site" evidence="1">
    <location>
        <position position="310"/>
    </location>
</feature>
<feature type="domain" description="SGNH hydrolase-type esterase" evidence="4">
    <location>
        <begin position="46"/>
        <end position="316"/>
    </location>
</feature>
<feature type="non-terminal residue" evidence="5">
    <location>
        <position position="1"/>
    </location>
</feature>
<sequence length="344" mass="37073">PSRTPRPSRPTRLAGAVTAAAALLATALPAQAASAPEDRQFKEYVALGDSWSADVALFMNVSSEHTPYACFQSTWNYPKKVAERLKVTSFRDATCGSATSEHFTRAQEINHLGVAQGTNPPQFDRLTPTTDLVTMGIGGNDADLAGAAVSCFNLLPSLELLPGLALPAPFGGQCRKGWVRDGVDELSQRIAPVEDKVYRALKRTHRLAPKATVLVVDYLAAVPTDRGCYPYVPVNDGDLMWLGEKLKELNAALARAVARADRDVEAFDVRLVDTYSGSVGHDVCQWPGTKWVEGLVPLTVNPPGLAVPLHPNELGADHQAASVLEKLMSDSRQRNGRELATLEP</sequence>
<evidence type="ECO:0000256" key="3">
    <source>
        <dbReference type="SAM" id="SignalP"/>
    </source>
</evidence>
<keyword evidence="6" id="KW-1185">Reference proteome</keyword>
<dbReference type="SUPFAM" id="SSF52266">
    <property type="entry name" value="SGNH hydrolase"/>
    <property type="match status" value="1"/>
</dbReference>
<dbReference type="CDD" id="cd01823">
    <property type="entry name" value="SEST_like"/>
    <property type="match status" value="1"/>
</dbReference>
<dbReference type="EMBL" id="JAAKZV010000514">
    <property type="protein sequence ID" value="NGN70411.1"/>
    <property type="molecule type" value="Genomic_DNA"/>
</dbReference>
<feature type="disulfide bond" evidence="2">
    <location>
        <begin position="228"/>
        <end position="284"/>
    </location>
</feature>
<evidence type="ECO:0000313" key="5">
    <source>
        <dbReference type="EMBL" id="NGN70411.1"/>
    </source>
</evidence>
<feature type="signal peptide" evidence="3">
    <location>
        <begin position="1"/>
        <end position="32"/>
    </location>
</feature>
<protein>
    <submittedName>
        <fullName evidence="5">SGNH/GDSL hydrolase family protein</fullName>
    </submittedName>
</protein>
<dbReference type="GO" id="GO:0006629">
    <property type="term" value="P:lipid metabolic process"/>
    <property type="evidence" value="ECO:0007669"/>
    <property type="project" value="TreeGrafter"/>
</dbReference>
<dbReference type="Pfam" id="PF13472">
    <property type="entry name" value="Lipase_GDSL_2"/>
    <property type="match status" value="1"/>
</dbReference>
<keyword evidence="2" id="KW-1015">Disulfide bond</keyword>
<gene>
    <name evidence="5" type="ORF">G5C51_41840</name>
</gene>
<evidence type="ECO:0000256" key="2">
    <source>
        <dbReference type="PIRSR" id="PIRSR637460-2"/>
    </source>
</evidence>
<dbReference type="AlphaFoldDB" id="A0A6G4UF28"/>
<dbReference type="PANTHER" id="PTHR37981">
    <property type="entry name" value="LIPASE 2"/>
    <property type="match status" value="1"/>
</dbReference>
<name>A0A6G4UF28_9ACTN</name>
<keyword evidence="5" id="KW-0378">Hydrolase</keyword>
<reference evidence="5 6" key="1">
    <citation type="submission" date="2020-02" db="EMBL/GenBank/DDBJ databases">
        <title>Whole-genome analyses of novel actinobacteria.</title>
        <authorList>
            <person name="Sahin N."/>
        </authorList>
    </citation>
    <scope>NUCLEOTIDE SEQUENCE [LARGE SCALE GENOMIC DNA]</scope>
    <source>
        <strain evidence="5 6">A7024</strain>
    </source>
</reference>
<comment type="caution">
    <text evidence="5">The sequence shown here is derived from an EMBL/GenBank/DDBJ whole genome shotgun (WGS) entry which is preliminary data.</text>
</comment>
<evidence type="ECO:0000259" key="4">
    <source>
        <dbReference type="Pfam" id="PF13472"/>
    </source>
</evidence>
<accession>A0A6G4UF28</accession>
<dbReference type="InterPro" id="IPR036514">
    <property type="entry name" value="SGNH_hydro_sf"/>
</dbReference>
<dbReference type="RefSeq" id="WP_165246147.1">
    <property type="nucleotide sequence ID" value="NZ_JAAKZV010000514.1"/>
</dbReference>
<keyword evidence="3" id="KW-0732">Signal</keyword>
<evidence type="ECO:0000256" key="1">
    <source>
        <dbReference type="PIRSR" id="PIRSR637460-1"/>
    </source>
</evidence>